<sequence length="235" mass="25807">MVPSAISAFPPQRYSQAPLGALHRLPYCNYFKNITSLLLSAAPNEGAGFVPYLSNSTSAFDTYVTSLFPPASVLPSTVTVEPVIAQYGTIPNMETRMARFVGDYSFYAHASALMTAYEGKTYLMEFSRGIGGYHGLDIIPTFWLQGTGQGFGDMFTPGQGSFGDFATTLQRYLARHAMTGDPNADGMDELKTVKENGVGYARVMDAGAEGFMIIESHVVNREFAEWWVEWNIVNK</sequence>
<dbReference type="AlphaFoldDB" id="A0A6G1GLE6"/>
<organism evidence="1 2">
    <name type="scientific">Aulographum hederae CBS 113979</name>
    <dbReference type="NCBI Taxonomy" id="1176131"/>
    <lineage>
        <taxon>Eukaryota</taxon>
        <taxon>Fungi</taxon>
        <taxon>Dikarya</taxon>
        <taxon>Ascomycota</taxon>
        <taxon>Pezizomycotina</taxon>
        <taxon>Dothideomycetes</taxon>
        <taxon>Pleosporomycetidae</taxon>
        <taxon>Aulographales</taxon>
        <taxon>Aulographaceae</taxon>
    </lineage>
</organism>
<reference evidence="1" key="1">
    <citation type="journal article" date="2020" name="Stud. Mycol.">
        <title>101 Dothideomycetes genomes: a test case for predicting lifestyles and emergence of pathogens.</title>
        <authorList>
            <person name="Haridas S."/>
            <person name="Albert R."/>
            <person name="Binder M."/>
            <person name="Bloem J."/>
            <person name="Labutti K."/>
            <person name="Salamov A."/>
            <person name="Andreopoulos B."/>
            <person name="Baker S."/>
            <person name="Barry K."/>
            <person name="Bills G."/>
            <person name="Bluhm B."/>
            <person name="Cannon C."/>
            <person name="Castanera R."/>
            <person name="Culley D."/>
            <person name="Daum C."/>
            <person name="Ezra D."/>
            <person name="Gonzalez J."/>
            <person name="Henrissat B."/>
            <person name="Kuo A."/>
            <person name="Liang C."/>
            <person name="Lipzen A."/>
            <person name="Lutzoni F."/>
            <person name="Magnuson J."/>
            <person name="Mondo S."/>
            <person name="Nolan M."/>
            <person name="Ohm R."/>
            <person name="Pangilinan J."/>
            <person name="Park H.-J."/>
            <person name="Ramirez L."/>
            <person name="Alfaro M."/>
            <person name="Sun H."/>
            <person name="Tritt A."/>
            <person name="Yoshinaga Y."/>
            <person name="Zwiers L.-H."/>
            <person name="Turgeon B."/>
            <person name="Goodwin S."/>
            <person name="Spatafora J."/>
            <person name="Crous P."/>
            <person name="Grigoriev I."/>
        </authorList>
    </citation>
    <scope>NUCLEOTIDE SEQUENCE</scope>
    <source>
        <strain evidence="1">CBS 113979</strain>
    </source>
</reference>
<dbReference type="InterPro" id="IPR029058">
    <property type="entry name" value="AB_hydrolase_fold"/>
</dbReference>
<evidence type="ECO:0000313" key="1">
    <source>
        <dbReference type="EMBL" id="KAF1981765.1"/>
    </source>
</evidence>
<dbReference type="SUPFAM" id="SSF53474">
    <property type="entry name" value="alpha/beta-Hydrolases"/>
    <property type="match status" value="1"/>
</dbReference>
<dbReference type="Gene3D" id="3.40.50.1820">
    <property type="entry name" value="alpha/beta hydrolase"/>
    <property type="match status" value="1"/>
</dbReference>
<gene>
    <name evidence="1" type="ORF">K402DRAFT_467330</name>
</gene>
<accession>A0A6G1GLE6</accession>
<name>A0A6G1GLE6_9PEZI</name>
<evidence type="ECO:0008006" key="3">
    <source>
        <dbReference type="Google" id="ProtNLM"/>
    </source>
</evidence>
<dbReference type="EMBL" id="ML977194">
    <property type="protein sequence ID" value="KAF1981765.1"/>
    <property type="molecule type" value="Genomic_DNA"/>
</dbReference>
<proteinExistence type="predicted"/>
<dbReference type="Proteomes" id="UP000800041">
    <property type="component" value="Unassembled WGS sequence"/>
</dbReference>
<protein>
    <recommendedName>
        <fullName evidence="3">Alpha/beta-hydrolase</fullName>
    </recommendedName>
</protein>
<keyword evidence="2" id="KW-1185">Reference proteome</keyword>
<evidence type="ECO:0000313" key="2">
    <source>
        <dbReference type="Proteomes" id="UP000800041"/>
    </source>
</evidence>